<accession>A0AAW0BWX4</accession>
<dbReference type="SUPFAM" id="SSF46565">
    <property type="entry name" value="Chaperone J-domain"/>
    <property type="match status" value="1"/>
</dbReference>
<dbReference type="PRINTS" id="PR00625">
    <property type="entry name" value="JDOMAIN"/>
</dbReference>
<sequence>MDSPTSFYDVLDIPRDATHEQIRKAYKKLALQTHPDRLPPGFSDADKQDAEERFREVSNAYEVLKDEKSRQLYDMHGVWPPPEPLQEQPYASRHHFRRHRPFDPFDNSFVDPFEMFDKMFGDYRRPSYRPARHHQRDPFEAMYRLHDMMADMERDAFSFPPRSFSLGFDSPFHNRGFTNFGDPGQMRWASQSTTITTVNGVTHRIEKRRDWEGNEHVTRSYPDGREIHTINGVEQQSRGFLPPPGPPPQDHRNMAPLPPMPPPPQYMNGYISPPPSYHGSRSSGHPGYNSRRESPVYPRERHSSGPVIPPIPSPVIPDMNPRPQRKWWRRRDD</sequence>
<dbReference type="Proteomes" id="UP001362999">
    <property type="component" value="Unassembled WGS sequence"/>
</dbReference>
<reference evidence="3 4" key="1">
    <citation type="journal article" date="2024" name="J Genomics">
        <title>Draft genome sequencing and assembly of Favolaschia claudopus CIRM-BRFM 2984 isolated from oak limbs.</title>
        <authorList>
            <person name="Navarro D."/>
            <person name="Drula E."/>
            <person name="Chaduli D."/>
            <person name="Cazenave R."/>
            <person name="Ahrendt S."/>
            <person name="Wang J."/>
            <person name="Lipzen A."/>
            <person name="Daum C."/>
            <person name="Barry K."/>
            <person name="Grigoriev I.V."/>
            <person name="Favel A."/>
            <person name="Rosso M.N."/>
            <person name="Martin F."/>
        </authorList>
    </citation>
    <scope>NUCLEOTIDE SEQUENCE [LARGE SCALE GENOMIC DNA]</scope>
    <source>
        <strain evidence="3 4">CIRM-BRFM 2984</strain>
    </source>
</reference>
<gene>
    <name evidence="3" type="ORF">R3P38DRAFT_2923447</name>
</gene>
<dbReference type="InterPro" id="IPR036869">
    <property type="entry name" value="J_dom_sf"/>
</dbReference>
<dbReference type="CDD" id="cd06257">
    <property type="entry name" value="DnaJ"/>
    <property type="match status" value="1"/>
</dbReference>
<evidence type="ECO:0000313" key="4">
    <source>
        <dbReference type="Proteomes" id="UP001362999"/>
    </source>
</evidence>
<dbReference type="InterPro" id="IPR018253">
    <property type="entry name" value="DnaJ_domain_CS"/>
</dbReference>
<dbReference type="Gene3D" id="1.10.287.110">
    <property type="entry name" value="DnaJ domain"/>
    <property type="match status" value="1"/>
</dbReference>
<dbReference type="PROSITE" id="PS00636">
    <property type="entry name" value="DNAJ_1"/>
    <property type="match status" value="1"/>
</dbReference>
<dbReference type="Pfam" id="PF00226">
    <property type="entry name" value="DnaJ"/>
    <property type="match status" value="1"/>
</dbReference>
<name>A0AAW0BWX4_9AGAR</name>
<dbReference type="GO" id="GO:0051082">
    <property type="term" value="F:unfolded protein binding"/>
    <property type="evidence" value="ECO:0007669"/>
    <property type="project" value="TreeGrafter"/>
</dbReference>
<feature type="compositionally biased region" description="Basic and acidic residues" evidence="1">
    <location>
        <begin position="290"/>
        <end position="303"/>
    </location>
</feature>
<dbReference type="GO" id="GO:0044183">
    <property type="term" value="F:protein folding chaperone"/>
    <property type="evidence" value="ECO:0007669"/>
    <property type="project" value="TreeGrafter"/>
</dbReference>
<feature type="compositionally biased region" description="Basic residues" evidence="1">
    <location>
        <begin position="323"/>
        <end position="333"/>
    </location>
</feature>
<dbReference type="PROSITE" id="PS50076">
    <property type="entry name" value="DNAJ_2"/>
    <property type="match status" value="1"/>
</dbReference>
<feature type="compositionally biased region" description="Pro residues" evidence="1">
    <location>
        <begin position="256"/>
        <end position="265"/>
    </location>
</feature>
<comment type="caution">
    <text evidence="3">The sequence shown here is derived from an EMBL/GenBank/DDBJ whole genome shotgun (WGS) entry which is preliminary data.</text>
</comment>
<dbReference type="GO" id="GO:0005737">
    <property type="term" value="C:cytoplasm"/>
    <property type="evidence" value="ECO:0007669"/>
    <property type="project" value="TreeGrafter"/>
</dbReference>
<dbReference type="PANTHER" id="PTHR43948">
    <property type="entry name" value="DNAJ HOMOLOG SUBFAMILY B"/>
    <property type="match status" value="1"/>
</dbReference>
<dbReference type="PANTHER" id="PTHR43948:SF10">
    <property type="entry name" value="MRJ, ISOFORM E"/>
    <property type="match status" value="1"/>
</dbReference>
<evidence type="ECO:0000313" key="3">
    <source>
        <dbReference type="EMBL" id="KAK7031414.1"/>
    </source>
</evidence>
<dbReference type="InterPro" id="IPR001623">
    <property type="entry name" value="DnaJ_domain"/>
</dbReference>
<organism evidence="3 4">
    <name type="scientific">Favolaschia claudopus</name>
    <dbReference type="NCBI Taxonomy" id="2862362"/>
    <lineage>
        <taxon>Eukaryota</taxon>
        <taxon>Fungi</taxon>
        <taxon>Dikarya</taxon>
        <taxon>Basidiomycota</taxon>
        <taxon>Agaricomycotina</taxon>
        <taxon>Agaricomycetes</taxon>
        <taxon>Agaricomycetidae</taxon>
        <taxon>Agaricales</taxon>
        <taxon>Marasmiineae</taxon>
        <taxon>Mycenaceae</taxon>
        <taxon>Favolaschia</taxon>
    </lineage>
</organism>
<dbReference type="SMART" id="SM00271">
    <property type="entry name" value="DnaJ"/>
    <property type="match status" value="1"/>
</dbReference>
<proteinExistence type="predicted"/>
<dbReference type="AlphaFoldDB" id="A0AAW0BWX4"/>
<evidence type="ECO:0000256" key="1">
    <source>
        <dbReference type="SAM" id="MobiDB-lite"/>
    </source>
</evidence>
<evidence type="ECO:0000259" key="2">
    <source>
        <dbReference type="PROSITE" id="PS50076"/>
    </source>
</evidence>
<protein>
    <recommendedName>
        <fullName evidence="2">J domain-containing protein</fullName>
    </recommendedName>
</protein>
<feature type="domain" description="J" evidence="2">
    <location>
        <begin position="6"/>
        <end position="77"/>
    </location>
</feature>
<dbReference type="EMBL" id="JAWWNJ010000024">
    <property type="protein sequence ID" value="KAK7031414.1"/>
    <property type="molecule type" value="Genomic_DNA"/>
</dbReference>
<keyword evidence="4" id="KW-1185">Reference proteome</keyword>
<feature type="region of interest" description="Disordered" evidence="1">
    <location>
        <begin position="235"/>
        <end position="333"/>
    </location>
</feature>
<dbReference type="GO" id="GO:0051087">
    <property type="term" value="F:protein-folding chaperone binding"/>
    <property type="evidence" value="ECO:0007669"/>
    <property type="project" value="TreeGrafter"/>
</dbReference>
<dbReference type="GO" id="GO:0005634">
    <property type="term" value="C:nucleus"/>
    <property type="evidence" value="ECO:0007669"/>
    <property type="project" value="TreeGrafter"/>
</dbReference>